<reference evidence="3" key="1">
    <citation type="journal article" date="2020" name="Stud. Mycol.">
        <title>101 Dothideomycetes genomes: a test case for predicting lifestyles and emergence of pathogens.</title>
        <authorList>
            <person name="Haridas S."/>
            <person name="Albert R."/>
            <person name="Binder M."/>
            <person name="Bloem J."/>
            <person name="Labutti K."/>
            <person name="Salamov A."/>
            <person name="Andreopoulos B."/>
            <person name="Baker S."/>
            <person name="Barry K."/>
            <person name="Bills G."/>
            <person name="Bluhm B."/>
            <person name="Cannon C."/>
            <person name="Castanera R."/>
            <person name="Culley D."/>
            <person name="Daum C."/>
            <person name="Ezra D."/>
            <person name="Gonzalez J."/>
            <person name="Henrissat B."/>
            <person name="Kuo A."/>
            <person name="Liang C."/>
            <person name="Lipzen A."/>
            <person name="Lutzoni F."/>
            <person name="Magnuson J."/>
            <person name="Mondo S."/>
            <person name="Nolan M."/>
            <person name="Ohm R."/>
            <person name="Pangilinan J."/>
            <person name="Park H.-J."/>
            <person name="Ramirez L."/>
            <person name="Alfaro M."/>
            <person name="Sun H."/>
            <person name="Tritt A."/>
            <person name="Yoshinaga Y."/>
            <person name="Zwiers L.-H."/>
            <person name="Turgeon B."/>
            <person name="Goodwin S."/>
            <person name="Spatafora J."/>
            <person name="Crous P."/>
            <person name="Grigoriev I."/>
        </authorList>
    </citation>
    <scope>NUCLEOTIDE SEQUENCE</scope>
    <source>
        <strain evidence="3">CBS 125425</strain>
    </source>
</reference>
<sequence>MNPCISRSRYSSHSIPLTVLHLFLLSLVFAQDNPKRGIAYLGDTHENDNSLLLSDKSPISWYYNWSPYPNTQQIPNDALEFAPLIHGIDEAENSRTSSALNSLPRSSRHLLSFNEPDGTRDSGGSNIEPEDAARAYIDHIVPYRSGDRQWLISHPSSTGSPRGLEWLRSFNKSCYEIDEENGCPTDFIAVHWYGAFDGLAGWLGTLNEFYNTNTSRDPPLGMWVTEMALPQQDEEATVQMMNASLPYLDNLDYVEKYAWFGAFRTDDANEWTGDGVALFDDDGSLTDLGALYMGGEERGFEKGQRGEGGSTSNAPADRKLLLALIVATIVTISIC</sequence>
<dbReference type="Pfam" id="PF11790">
    <property type="entry name" value="Glyco_hydro_cc"/>
    <property type="match status" value="1"/>
</dbReference>
<feature type="domain" description="Asl1-like glycosyl hydrolase catalytic" evidence="2">
    <location>
        <begin position="38"/>
        <end position="292"/>
    </location>
</feature>
<keyword evidence="1" id="KW-0732">Signal</keyword>
<evidence type="ECO:0000256" key="1">
    <source>
        <dbReference type="SAM" id="SignalP"/>
    </source>
</evidence>
<dbReference type="OrthoDB" id="5959761at2759"/>
<protein>
    <recommendedName>
        <fullName evidence="2">Asl1-like glycosyl hydrolase catalytic domain-containing protein</fullName>
    </recommendedName>
</protein>
<organism evidence="3 4">
    <name type="scientific">Polyplosphaeria fusca</name>
    <dbReference type="NCBI Taxonomy" id="682080"/>
    <lineage>
        <taxon>Eukaryota</taxon>
        <taxon>Fungi</taxon>
        <taxon>Dikarya</taxon>
        <taxon>Ascomycota</taxon>
        <taxon>Pezizomycotina</taxon>
        <taxon>Dothideomycetes</taxon>
        <taxon>Pleosporomycetidae</taxon>
        <taxon>Pleosporales</taxon>
        <taxon>Tetraplosphaeriaceae</taxon>
        <taxon>Polyplosphaeria</taxon>
    </lineage>
</organism>
<comment type="caution">
    <text evidence="3">The sequence shown here is derived from an EMBL/GenBank/DDBJ whole genome shotgun (WGS) entry which is preliminary data.</text>
</comment>
<dbReference type="Gene3D" id="3.20.20.80">
    <property type="entry name" value="Glycosidases"/>
    <property type="match status" value="1"/>
</dbReference>
<feature type="signal peptide" evidence="1">
    <location>
        <begin position="1"/>
        <end position="30"/>
    </location>
</feature>
<evidence type="ECO:0000313" key="4">
    <source>
        <dbReference type="Proteomes" id="UP000799444"/>
    </source>
</evidence>
<dbReference type="PANTHER" id="PTHR34154">
    <property type="entry name" value="ALKALI-SENSITIVE LINKAGE PROTEIN 1"/>
    <property type="match status" value="1"/>
</dbReference>
<dbReference type="PANTHER" id="PTHR34154:SF3">
    <property type="entry name" value="ALKALI-SENSITIVE LINKAGE PROTEIN 1"/>
    <property type="match status" value="1"/>
</dbReference>
<dbReference type="SUPFAM" id="SSF51445">
    <property type="entry name" value="(Trans)glycosidases"/>
    <property type="match status" value="1"/>
</dbReference>
<evidence type="ECO:0000259" key="2">
    <source>
        <dbReference type="Pfam" id="PF11790"/>
    </source>
</evidence>
<dbReference type="InterPro" id="IPR053183">
    <property type="entry name" value="ASL1"/>
</dbReference>
<dbReference type="GO" id="GO:0071966">
    <property type="term" value="P:fungal-type cell wall polysaccharide metabolic process"/>
    <property type="evidence" value="ECO:0007669"/>
    <property type="project" value="TreeGrafter"/>
</dbReference>
<dbReference type="Proteomes" id="UP000799444">
    <property type="component" value="Unassembled WGS sequence"/>
</dbReference>
<dbReference type="InterPro" id="IPR024655">
    <property type="entry name" value="Asl1_glyco_hydro_catalytic"/>
</dbReference>
<accession>A0A9P4QXA1</accession>
<feature type="chain" id="PRO_5040451196" description="Asl1-like glycosyl hydrolase catalytic domain-containing protein" evidence="1">
    <location>
        <begin position="31"/>
        <end position="335"/>
    </location>
</feature>
<dbReference type="InterPro" id="IPR017853">
    <property type="entry name" value="GH"/>
</dbReference>
<dbReference type="AlphaFoldDB" id="A0A9P4QXA1"/>
<gene>
    <name evidence="3" type="ORF">EJ04DRAFT_190099</name>
</gene>
<evidence type="ECO:0000313" key="3">
    <source>
        <dbReference type="EMBL" id="KAF2735633.1"/>
    </source>
</evidence>
<dbReference type="GO" id="GO:0009277">
    <property type="term" value="C:fungal-type cell wall"/>
    <property type="evidence" value="ECO:0007669"/>
    <property type="project" value="TreeGrafter"/>
</dbReference>
<name>A0A9P4QXA1_9PLEO</name>
<keyword evidence="4" id="KW-1185">Reference proteome</keyword>
<dbReference type="EMBL" id="ML996133">
    <property type="protein sequence ID" value="KAF2735633.1"/>
    <property type="molecule type" value="Genomic_DNA"/>
</dbReference>
<proteinExistence type="predicted"/>